<dbReference type="GO" id="GO:0003676">
    <property type="term" value="F:nucleic acid binding"/>
    <property type="evidence" value="ECO:0007669"/>
    <property type="project" value="InterPro"/>
</dbReference>
<name>A0A225VAR7_9STRA</name>
<reference evidence="3" key="1">
    <citation type="submission" date="2017-03" db="EMBL/GenBank/DDBJ databases">
        <title>Phytopthora megakarya and P. palmivora, two closely related causual agents of cacao black pod achieved similar genome size and gene model numbers by different mechanisms.</title>
        <authorList>
            <person name="Ali S."/>
            <person name="Shao J."/>
            <person name="Larry D.J."/>
            <person name="Kronmiller B."/>
            <person name="Shen D."/>
            <person name="Strem M.D."/>
            <person name="Melnick R.L."/>
            <person name="Guiltinan M.J."/>
            <person name="Tyler B.M."/>
            <person name="Meinhardt L.W."/>
            <person name="Bailey B.A."/>
        </authorList>
    </citation>
    <scope>NUCLEOTIDE SEQUENCE [LARGE SCALE GENOMIC DNA]</scope>
    <source>
        <strain evidence="3">zdho120</strain>
    </source>
</reference>
<dbReference type="OrthoDB" id="8951911at2759"/>
<dbReference type="EMBL" id="NBNE01006059">
    <property type="protein sequence ID" value="OWZ02601.1"/>
    <property type="molecule type" value="Genomic_DNA"/>
</dbReference>
<feature type="non-terminal residue" evidence="2">
    <location>
        <position position="321"/>
    </location>
</feature>
<evidence type="ECO:0000313" key="2">
    <source>
        <dbReference type="EMBL" id="OWZ02601.1"/>
    </source>
</evidence>
<proteinExistence type="predicted"/>
<keyword evidence="3" id="KW-1185">Reference proteome</keyword>
<dbReference type="AlphaFoldDB" id="A0A225VAR7"/>
<dbReference type="InterPro" id="IPR038717">
    <property type="entry name" value="Tc1-like_DDE_dom"/>
</dbReference>
<feature type="domain" description="Tc1-like transposase DDE" evidence="1">
    <location>
        <begin position="144"/>
        <end position="267"/>
    </location>
</feature>
<dbReference type="Gene3D" id="3.30.420.10">
    <property type="entry name" value="Ribonuclease H-like superfamily/Ribonuclease H"/>
    <property type="match status" value="1"/>
</dbReference>
<evidence type="ECO:0000259" key="1">
    <source>
        <dbReference type="Pfam" id="PF13358"/>
    </source>
</evidence>
<dbReference type="InterPro" id="IPR036397">
    <property type="entry name" value="RNaseH_sf"/>
</dbReference>
<evidence type="ECO:0000313" key="3">
    <source>
        <dbReference type="Proteomes" id="UP000198211"/>
    </source>
</evidence>
<comment type="caution">
    <text evidence="2">The sequence shown here is derived from an EMBL/GenBank/DDBJ whole genome shotgun (WGS) entry which is preliminary data.</text>
</comment>
<gene>
    <name evidence="2" type="ORF">PHMEG_00025809</name>
</gene>
<dbReference type="Pfam" id="PF13358">
    <property type="entry name" value="DDE_3"/>
    <property type="match status" value="1"/>
</dbReference>
<sequence length="321" mass="36492">MSARQLSVVPNNDVPYSTAHRAVLDGDCEPKTRVGVRGARAKMTIEVTGKPEEYLDEDCRHTCEKMRDRLRGDIIVSVSTSSIQRGLQGMIYSLNRLRIWKITMNKTENKTKRKEFMEELEKQASREDMIVFQNETNINMVIRVGESATLVRTPSKGSNLHGQGGVSSGTGIVLMRIHAGSVTQQENARFVVYLFTAALGTNEYGELVPSNKIVIVTDNAPSHSQVEMLAREMLHMLVLLCLAPYSTMLNPIEGCWNMLKAKMRRFIAERKEEFLVRGEYDTSCAHRQALMEEAVEMTKPAITRRLVWRMECHCLKFHLRL</sequence>
<accession>A0A225VAR7</accession>
<dbReference type="Proteomes" id="UP000198211">
    <property type="component" value="Unassembled WGS sequence"/>
</dbReference>
<organism evidence="2 3">
    <name type="scientific">Phytophthora megakarya</name>
    <dbReference type="NCBI Taxonomy" id="4795"/>
    <lineage>
        <taxon>Eukaryota</taxon>
        <taxon>Sar</taxon>
        <taxon>Stramenopiles</taxon>
        <taxon>Oomycota</taxon>
        <taxon>Peronosporomycetes</taxon>
        <taxon>Peronosporales</taxon>
        <taxon>Peronosporaceae</taxon>
        <taxon>Phytophthora</taxon>
    </lineage>
</organism>
<protein>
    <submittedName>
        <fullName evidence="2">Transposase</fullName>
    </submittedName>
</protein>